<feature type="transmembrane region" description="Helical" evidence="1">
    <location>
        <begin position="561"/>
        <end position="582"/>
    </location>
</feature>
<evidence type="ECO:0000313" key="2">
    <source>
        <dbReference type="EMBL" id="KAH7233342.1"/>
    </source>
</evidence>
<comment type="caution">
    <text evidence="2">The sequence shown here is derived from an EMBL/GenBank/DDBJ whole genome shotgun (WGS) entry which is preliminary data.</text>
</comment>
<sequence>MSPSNYDCSFSARSSELEPYGDVAGPGVLAGFLGTGWLAVGLVLMHYIFVFDPNKDPYLVDSQEGGDYDDRYVWKANPIDSLVKDLIGKGLRCIKINTVWGNALEMSILGMCDVQFVTGIGILVSGFIDLRKGISAYHFYLITHVAWFSNLTHICGLTVLRKYLHSHPSEKMIRLWSMAVLAILLLIAMGPTLFFNWAYIDPEGSASLPGTDAICFYNPSRSASWYLLSNNDGSGLAKSTAFQSGLTSILLLFLNFTSRVIKFQKSLSDSLKALRRLLSGYLFKSICLLQRRRSQTTGLMSLFNRRMMLYNLISLLLVLRLYLDLLLSSLWDMFWLLASAFWGTFKLFMTKSSANVDENDWNFGQILPAFLLLGPIATAIKAGFEHQLESTRSQPSYDTRTLEIGRYGPANNESTLIGALDDSTESLEMRCFQQHMEDCLKRNYYDPKTCRWMPWIVLFACVQVLAITIMAFATLINVGPDVRRVLLSSGFNILVIIPSTTYMLVITCIIYEIYGPARGRSWIFTIFLISVSGAFVIYPLWEVLGYFAGTPTTGMATFSLVLTSGGIIAIAASGVSELLLFAGGKD</sequence>
<feature type="transmembrane region" description="Helical" evidence="1">
    <location>
        <begin position="303"/>
        <end position="323"/>
    </location>
</feature>
<evidence type="ECO:0000256" key="1">
    <source>
        <dbReference type="SAM" id="Phobius"/>
    </source>
</evidence>
<keyword evidence="1" id="KW-0812">Transmembrane</keyword>
<accession>A0A8K0W6I8</accession>
<dbReference type="Proteomes" id="UP000813427">
    <property type="component" value="Unassembled WGS sequence"/>
</dbReference>
<gene>
    <name evidence="2" type="ORF">BKA59DRAFT_549642</name>
</gene>
<organism evidence="2 3">
    <name type="scientific">Fusarium tricinctum</name>
    <dbReference type="NCBI Taxonomy" id="61284"/>
    <lineage>
        <taxon>Eukaryota</taxon>
        <taxon>Fungi</taxon>
        <taxon>Dikarya</taxon>
        <taxon>Ascomycota</taxon>
        <taxon>Pezizomycotina</taxon>
        <taxon>Sordariomycetes</taxon>
        <taxon>Hypocreomycetidae</taxon>
        <taxon>Hypocreales</taxon>
        <taxon>Nectriaceae</taxon>
        <taxon>Fusarium</taxon>
        <taxon>Fusarium tricinctum species complex</taxon>
    </lineage>
</organism>
<feature type="transmembrane region" description="Helical" evidence="1">
    <location>
        <begin position="241"/>
        <end position="261"/>
    </location>
</feature>
<keyword evidence="1" id="KW-0472">Membrane</keyword>
<dbReference type="InterPro" id="IPR053018">
    <property type="entry name" value="Elsinochrome_Biosynth-Asso"/>
</dbReference>
<protein>
    <submittedName>
        <fullName evidence="2">Uncharacterized protein</fullName>
    </submittedName>
</protein>
<dbReference type="OrthoDB" id="5427664at2759"/>
<evidence type="ECO:0000313" key="3">
    <source>
        <dbReference type="Proteomes" id="UP000813427"/>
    </source>
</evidence>
<dbReference type="AlphaFoldDB" id="A0A8K0W6I8"/>
<dbReference type="PANTHER" id="PTHR37577:SF1">
    <property type="entry name" value="INTEGRAL MEMBRANE PROTEIN"/>
    <property type="match status" value="1"/>
</dbReference>
<dbReference type="EMBL" id="JAGPXF010000008">
    <property type="protein sequence ID" value="KAH7233342.1"/>
    <property type="molecule type" value="Genomic_DNA"/>
</dbReference>
<keyword evidence="1" id="KW-1133">Transmembrane helix</keyword>
<proteinExistence type="predicted"/>
<feature type="transmembrane region" description="Helical" evidence="1">
    <location>
        <begin position="172"/>
        <end position="200"/>
    </location>
</feature>
<feature type="transmembrane region" description="Helical" evidence="1">
    <location>
        <begin position="521"/>
        <end position="541"/>
    </location>
</feature>
<feature type="transmembrane region" description="Helical" evidence="1">
    <location>
        <begin position="108"/>
        <end position="128"/>
    </location>
</feature>
<feature type="transmembrane region" description="Helical" evidence="1">
    <location>
        <begin position="361"/>
        <end position="384"/>
    </location>
</feature>
<feature type="transmembrane region" description="Helical" evidence="1">
    <location>
        <begin position="28"/>
        <end position="49"/>
    </location>
</feature>
<feature type="transmembrane region" description="Helical" evidence="1">
    <location>
        <begin position="493"/>
        <end position="514"/>
    </location>
</feature>
<feature type="transmembrane region" description="Helical" evidence="1">
    <location>
        <begin position="140"/>
        <end position="160"/>
    </location>
</feature>
<keyword evidence="3" id="KW-1185">Reference proteome</keyword>
<name>A0A8K0W6I8_9HYPO</name>
<reference evidence="2" key="1">
    <citation type="journal article" date="2021" name="Nat. Commun.">
        <title>Genetic determinants of endophytism in the Arabidopsis root mycobiome.</title>
        <authorList>
            <person name="Mesny F."/>
            <person name="Miyauchi S."/>
            <person name="Thiergart T."/>
            <person name="Pickel B."/>
            <person name="Atanasova L."/>
            <person name="Karlsson M."/>
            <person name="Huettel B."/>
            <person name="Barry K.W."/>
            <person name="Haridas S."/>
            <person name="Chen C."/>
            <person name="Bauer D."/>
            <person name="Andreopoulos W."/>
            <person name="Pangilinan J."/>
            <person name="LaButti K."/>
            <person name="Riley R."/>
            <person name="Lipzen A."/>
            <person name="Clum A."/>
            <person name="Drula E."/>
            <person name="Henrissat B."/>
            <person name="Kohler A."/>
            <person name="Grigoriev I.V."/>
            <person name="Martin F.M."/>
            <person name="Hacquard S."/>
        </authorList>
    </citation>
    <scope>NUCLEOTIDE SEQUENCE</scope>
    <source>
        <strain evidence="2">MPI-SDFR-AT-0068</strain>
    </source>
</reference>
<feature type="transmembrane region" description="Helical" evidence="1">
    <location>
        <begin position="452"/>
        <end position="473"/>
    </location>
</feature>
<dbReference type="PANTHER" id="PTHR37577">
    <property type="entry name" value="INTEGRAL MEMBRANE PROTEIN"/>
    <property type="match status" value="1"/>
</dbReference>